<feature type="signal peptide" evidence="10">
    <location>
        <begin position="1"/>
        <end position="28"/>
    </location>
</feature>
<evidence type="ECO:0000256" key="9">
    <source>
        <dbReference type="SAM" id="MobiDB-lite"/>
    </source>
</evidence>
<evidence type="ECO:0000256" key="2">
    <source>
        <dbReference type="ARBA" id="ARBA00007613"/>
    </source>
</evidence>
<evidence type="ECO:0000313" key="11">
    <source>
        <dbReference type="EMBL" id="MBB6071577.1"/>
    </source>
</evidence>
<dbReference type="InterPro" id="IPR051906">
    <property type="entry name" value="TolC-like"/>
</dbReference>
<dbReference type="Gene3D" id="1.20.1600.10">
    <property type="entry name" value="Outer membrane efflux proteins (OEP)"/>
    <property type="match status" value="1"/>
</dbReference>
<feature type="region of interest" description="Disordered" evidence="9">
    <location>
        <begin position="506"/>
        <end position="547"/>
    </location>
</feature>
<comment type="caution">
    <text evidence="11">The sequence shown here is derived from an EMBL/GenBank/DDBJ whole genome shotgun (WGS) entry which is preliminary data.</text>
</comment>
<dbReference type="PANTHER" id="PTHR30026:SF20">
    <property type="entry name" value="OUTER MEMBRANE PROTEIN TOLC"/>
    <property type="match status" value="1"/>
</dbReference>
<comment type="subcellular location">
    <subcellularLocation>
        <location evidence="1">Cell outer membrane</location>
    </subcellularLocation>
</comment>
<keyword evidence="4" id="KW-1134">Transmembrane beta strand</keyword>
<dbReference type="Proteomes" id="UP000582837">
    <property type="component" value="Unassembled WGS sequence"/>
</dbReference>
<dbReference type="SUPFAM" id="SSF56954">
    <property type="entry name" value="Outer membrane efflux proteins (OEP)"/>
    <property type="match status" value="1"/>
</dbReference>
<name>A0A841H0P3_9BACT</name>
<evidence type="ECO:0000313" key="12">
    <source>
        <dbReference type="Proteomes" id="UP000582837"/>
    </source>
</evidence>
<dbReference type="PANTHER" id="PTHR30026">
    <property type="entry name" value="OUTER MEMBRANE PROTEIN TOLC"/>
    <property type="match status" value="1"/>
</dbReference>
<comment type="similarity">
    <text evidence="2">Belongs to the outer membrane factor (OMF) (TC 1.B.17) family.</text>
</comment>
<evidence type="ECO:0000256" key="10">
    <source>
        <dbReference type="SAM" id="SignalP"/>
    </source>
</evidence>
<dbReference type="EMBL" id="JACHIA010000009">
    <property type="protein sequence ID" value="MBB6071577.1"/>
    <property type="molecule type" value="Genomic_DNA"/>
</dbReference>
<dbReference type="GO" id="GO:0009279">
    <property type="term" value="C:cell outer membrane"/>
    <property type="evidence" value="ECO:0007669"/>
    <property type="project" value="UniProtKB-SubCell"/>
</dbReference>
<sequence length="547" mass="58262">MSAFHRRGRFARGAALLGALLAALPAAAQQPAVTVSSPAPGARPLTLDEALRLAEDASETVQIARAGVTRARGDVLRARSERLPQLNGSLNYSRALASEFQSLGGGGGSDTTTAPAPACGRFAPNPSLPVAERLDSLEAAVNCAQNSNPFAAFSDLPFGRENTWQLGLSFSQSIFNGGRTAATNRIADAGRARAAIELNAQRAQLALDVTQAYYDAALSDRLVTIAEATLQQSETTLQQTRLARQVGNTPEFELLRAQVQRDNQLPLVIQRRADRDLAYSRLALLLDLPAGASLALTSPLDDSRAVPVARFAADEALLGDTTVENRAPVQQAITAVSTQESALRIARSQRLPTIAVTSQYGRVAYPTGAFPSLGDFRSNWTVGAGLTIPIFTGGRIRGDELVAEANLLESRARLRQVQDAARLDTRNALERLEQARAQYQASAGTVEQAARAYSIAEVRYREGISTQVELADSRILLQQAQANRAVAARDLQIAQARAALLPFLPLGTGQTGQSPQQQMQQQQTTPARPQQQGSAASQANAFTGGVQ</sequence>
<proteinExistence type="inferred from homology"/>
<evidence type="ECO:0000256" key="5">
    <source>
        <dbReference type="ARBA" id="ARBA00022692"/>
    </source>
</evidence>
<keyword evidence="7" id="KW-0998">Cell outer membrane</keyword>
<dbReference type="GO" id="GO:0015288">
    <property type="term" value="F:porin activity"/>
    <property type="evidence" value="ECO:0007669"/>
    <property type="project" value="TreeGrafter"/>
</dbReference>
<dbReference type="AlphaFoldDB" id="A0A841H0P3"/>
<dbReference type="GO" id="GO:1990281">
    <property type="term" value="C:efflux pump complex"/>
    <property type="evidence" value="ECO:0007669"/>
    <property type="project" value="TreeGrafter"/>
</dbReference>
<dbReference type="Pfam" id="PF02321">
    <property type="entry name" value="OEP"/>
    <property type="match status" value="2"/>
</dbReference>
<keyword evidence="12" id="KW-1185">Reference proteome</keyword>
<dbReference type="GO" id="GO:0015562">
    <property type="term" value="F:efflux transmembrane transporter activity"/>
    <property type="evidence" value="ECO:0007669"/>
    <property type="project" value="InterPro"/>
</dbReference>
<reference evidence="11 12" key="1">
    <citation type="submission" date="2020-08" db="EMBL/GenBank/DDBJ databases">
        <title>Genomic Encyclopedia of Type Strains, Phase IV (KMG-IV): sequencing the most valuable type-strain genomes for metagenomic binning, comparative biology and taxonomic classification.</title>
        <authorList>
            <person name="Goeker M."/>
        </authorList>
    </citation>
    <scope>NUCLEOTIDE SEQUENCE [LARGE SCALE GENOMIC DNA]</scope>
    <source>
        <strain evidence="11 12">DSM 29007</strain>
    </source>
</reference>
<evidence type="ECO:0000256" key="1">
    <source>
        <dbReference type="ARBA" id="ARBA00004442"/>
    </source>
</evidence>
<keyword evidence="8" id="KW-0175">Coiled coil</keyword>
<feature type="compositionally biased region" description="Low complexity" evidence="9">
    <location>
        <begin position="506"/>
        <end position="541"/>
    </location>
</feature>
<evidence type="ECO:0000256" key="3">
    <source>
        <dbReference type="ARBA" id="ARBA00022448"/>
    </source>
</evidence>
<organism evidence="11 12">
    <name type="scientific">Longimicrobium terrae</name>
    <dbReference type="NCBI Taxonomy" id="1639882"/>
    <lineage>
        <taxon>Bacteria</taxon>
        <taxon>Pseudomonadati</taxon>
        <taxon>Gemmatimonadota</taxon>
        <taxon>Longimicrobiia</taxon>
        <taxon>Longimicrobiales</taxon>
        <taxon>Longimicrobiaceae</taxon>
        <taxon>Longimicrobium</taxon>
    </lineage>
</organism>
<gene>
    <name evidence="11" type="ORF">HNQ61_003205</name>
</gene>
<evidence type="ECO:0000256" key="4">
    <source>
        <dbReference type="ARBA" id="ARBA00022452"/>
    </source>
</evidence>
<evidence type="ECO:0000256" key="8">
    <source>
        <dbReference type="SAM" id="Coils"/>
    </source>
</evidence>
<keyword evidence="6" id="KW-0472">Membrane</keyword>
<dbReference type="InterPro" id="IPR003423">
    <property type="entry name" value="OMP_efflux"/>
</dbReference>
<feature type="coiled-coil region" evidence="8">
    <location>
        <begin position="422"/>
        <end position="449"/>
    </location>
</feature>
<accession>A0A841H0P3</accession>
<feature type="chain" id="PRO_5032960737" evidence="10">
    <location>
        <begin position="29"/>
        <end position="547"/>
    </location>
</feature>
<keyword evidence="3" id="KW-0813">Transport</keyword>
<keyword evidence="5" id="KW-0812">Transmembrane</keyword>
<keyword evidence="10" id="KW-0732">Signal</keyword>
<evidence type="ECO:0000256" key="7">
    <source>
        <dbReference type="ARBA" id="ARBA00023237"/>
    </source>
</evidence>
<evidence type="ECO:0000256" key="6">
    <source>
        <dbReference type="ARBA" id="ARBA00023136"/>
    </source>
</evidence>
<dbReference type="RefSeq" id="WP_170034931.1">
    <property type="nucleotide sequence ID" value="NZ_JABDTL010000001.1"/>
</dbReference>
<protein>
    <submittedName>
        <fullName evidence="11">Outer membrane protein TolC</fullName>
    </submittedName>
</protein>